<sequence>MLFLKNGTLLAIFITPLAGVVGILNSHRHIKNAKLRYLRCVLPAVDGLVNLGSNPRTSNIPDG</sequence>
<keyword evidence="1" id="KW-0812">Transmembrane</keyword>
<keyword evidence="1" id="KW-0472">Membrane</keyword>
<evidence type="ECO:0000313" key="3">
    <source>
        <dbReference type="Proteomes" id="UP000005959"/>
    </source>
</evidence>
<keyword evidence="1" id="KW-1133">Transmembrane helix</keyword>
<feature type="transmembrane region" description="Helical" evidence="1">
    <location>
        <begin position="6"/>
        <end position="26"/>
    </location>
</feature>
<reference evidence="2 3" key="1">
    <citation type="submission" date="2011-08" db="EMBL/GenBank/DDBJ databases">
        <authorList>
            <person name="Weinstock G."/>
            <person name="Sodergren E."/>
            <person name="Clifton S."/>
            <person name="Fulton L."/>
            <person name="Fulton B."/>
            <person name="Courtney L."/>
            <person name="Fronick C."/>
            <person name="Harrison M."/>
            <person name="Strong C."/>
            <person name="Farmer C."/>
            <person name="Delahaunty K."/>
            <person name="Markovic C."/>
            <person name="Hall O."/>
            <person name="Minx P."/>
            <person name="Tomlinson C."/>
            <person name="Mitreva M."/>
            <person name="Hou S."/>
            <person name="Chen J."/>
            <person name="Wollam A."/>
            <person name="Pepin K.H."/>
            <person name="Johnson M."/>
            <person name="Bhonagiri V."/>
            <person name="Zhang X."/>
            <person name="Suruliraj S."/>
            <person name="Warren W."/>
            <person name="Chinwalla A."/>
            <person name="Mardis E.R."/>
            <person name="Wilson R.K."/>
        </authorList>
    </citation>
    <scope>NUCLEOTIDE SEQUENCE [LARGE SCALE GENOMIC DNA]</scope>
    <source>
        <strain evidence="2 3">ATCC 51873</strain>
    </source>
</reference>
<evidence type="ECO:0000256" key="1">
    <source>
        <dbReference type="SAM" id="Phobius"/>
    </source>
</evidence>
<comment type="caution">
    <text evidence="2">The sequence shown here is derived from an EMBL/GenBank/DDBJ whole genome shotgun (WGS) entry which is preliminary data.</text>
</comment>
<dbReference type="EMBL" id="AGCI01000077">
    <property type="protein sequence ID" value="EHM40412.1"/>
    <property type="molecule type" value="Genomic_DNA"/>
</dbReference>
<name>G9YA10_HAFAL</name>
<gene>
    <name evidence="2" type="ORF">HMPREF0454_03429</name>
</gene>
<accession>G9YA10</accession>
<dbReference type="Proteomes" id="UP000005959">
    <property type="component" value="Unassembled WGS sequence"/>
</dbReference>
<evidence type="ECO:0000313" key="2">
    <source>
        <dbReference type="EMBL" id="EHM40412.1"/>
    </source>
</evidence>
<proteinExistence type="predicted"/>
<dbReference type="AlphaFoldDB" id="G9YA10"/>
<protein>
    <submittedName>
        <fullName evidence="2">Uncharacterized protein</fullName>
    </submittedName>
</protein>
<organism evidence="2 3">
    <name type="scientific">Hafnia alvei ATCC 51873</name>
    <dbReference type="NCBI Taxonomy" id="1002364"/>
    <lineage>
        <taxon>Bacteria</taxon>
        <taxon>Pseudomonadati</taxon>
        <taxon>Pseudomonadota</taxon>
        <taxon>Gammaproteobacteria</taxon>
        <taxon>Enterobacterales</taxon>
        <taxon>Hafniaceae</taxon>
        <taxon>Hafnia</taxon>
    </lineage>
</organism>
<dbReference type="HOGENOM" id="CLU_2879610_0_0_6"/>